<protein>
    <submittedName>
        <fullName evidence="5">Uncharacterized protein</fullName>
    </submittedName>
</protein>
<comment type="similarity">
    <text evidence="1 4">Belongs to the short-chain dehydrogenases/reductases (SDR) family.</text>
</comment>
<dbReference type="InterPro" id="IPR002347">
    <property type="entry name" value="SDR_fam"/>
</dbReference>
<sequence>MSRFSLQGRTALVTGGARGCGLAFARGLAEAGADIAIFDVISPEEGFYEIEKDLGVRAVYYKVDVSSEESLRNGFSQFQKDFENALDICVPCAGINRHIPFLDFTYKDHGDLLSINVLGLYFTAQLAAKQMISNGTKHGSIVLVASMASHIAVRSQLCSAYCGSKGAVRSMCPAIAKELAEYVSLEDHTNLQEANPFKGIRVNSISPGYVRTEMTASFPHLLEGWKSEAMNGRIAEPEDIMGACVFLASDASAYMTGQDVIVDGGVTRW</sequence>
<dbReference type="Gene3D" id="3.40.50.720">
    <property type="entry name" value="NAD(P)-binding Rossmann-like Domain"/>
    <property type="match status" value="1"/>
</dbReference>
<dbReference type="PANTHER" id="PTHR43008:SF4">
    <property type="entry name" value="CHAIN DEHYDROGENASE, PUTATIVE (AFU_ORTHOLOGUE AFUA_4G08710)-RELATED"/>
    <property type="match status" value="1"/>
</dbReference>
<dbReference type="InterPro" id="IPR020904">
    <property type="entry name" value="Sc_DH/Rdtase_CS"/>
</dbReference>
<evidence type="ECO:0000256" key="3">
    <source>
        <dbReference type="ARBA" id="ARBA00023002"/>
    </source>
</evidence>
<dbReference type="AlphaFoldDB" id="A0A1V6TGA7"/>
<evidence type="ECO:0000256" key="1">
    <source>
        <dbReference type="ARBA" id="ARBA00006484"/>
    </source>
</evidence>
<evidence type="ECO:0000256" key="2">
    <source>
        <dbReference type="ARBA" id="ARBA00022857"/>
    </source>
</evidence>
<dbReference type="GO" id="GO:0050664">
    <property type="term" value="F:oxidoreductase activity, acting on NAD(P)H, oxygen as acceptor"/>
    <property type="evidence" value="ECO:0007669"/>
    <property type="project" value="TreeGrafter"/>
</dbReference>
<keyword evidence="2" id="KW-0521">NADP</keyword>
<dbReference type="PRINTS" id="PR00081">
    <property type="entry name" value="GDHRDH"/>
</dbReference>
<dbReference type="STRING" id="303698.A0A1V6TGA7"/>
<accession>A0A1V6TGA7</accession>
<dbReference type="Pfam" id="PF00106">
    <property type="entry name" value="adh_short"/>
    <property type="match status" value="1"/>
</dbReference>
<dbReference type="FunFam" id="3.40.50.720:FF:000084">
    <property type="entry name" value="Short-chain dehydrogenase reductase"/>
    <property type="match status" value="1"/>
</dbReference>
<dbReference type="InterPro" id="IPR036291">
    <property type="entry name" value="NAD(P)-bd_dom_sf"/>
</dbReference>
<dbReference type="GO" id="GO:0016616">
    <property type="term" value="F:oxidoreductase activity, acting on the CH-OH group of donors, NAD or NADP as acceptor"/>
    <property type="evidence" value="ECO:0007669"/>
    <property type="project" value="UniProtKB-ARBA"/>
</dbReference>
<organism evidence="5 6">
    <name type="scientific">Penicillium steckii</name>
    <dbReference type="NCBI Taxonomy" id="303698"/>
    <lineage>
        <taxon>Eukaryota</taxon>
        <taxon>Fungi</taxon>
        <taxon>Dikarya</taxon>
        <taxon>Ascomycota</taxon>
        <taxon>Pezizomycotina</taxon>
        <taxon>Eurotiomycetes</taxon>
        <taxon>Eurotiomycetidae</taxon>
        <taxon>Eurotiales</taxon>
        <taxon>Aspergillaceae</taxon>
        <taxon>Penicillium</taxon>
    </lineage>
</organism>
<reference evidence="6" key="1">
    <citation type="journal article" date="2017" name="Nat. Microbiol.">
        <title>Global analysis of biosynthetic gene clusters reveals vast potential of secondary metabolite production in Penicillium species.</title>
        <authorList>
            <person name="Nielsen J.C."/>
            <person name="Grijseels S."/>
            <person name="Prigent S."/>
            <person name="Ji B."/>
            <person name="Dainat J."/>
            <person name="Nielsen K.F."/>
            <person name="Frisvad J.C."/>
            <person name="Workman M."/>
            <person name="Nielsen J."/>
        </authorList>
    </citation>
    <scope>NUCLEOTIDE SEQUENCE [LARGE SCALE GENOMIC DNA]</scope>
    <source>
        <strain evidence="6">IBT 24891</strain>
    </source>
</reference>
<gene>
    <name evidence="5" type="ORF">PENSTE_c006G04182</name>
</gene>
<name>A0A1V6TGA7_9EURO</name>
<proteinExistence type="inferred from homology"/>
<dbReference type="EMBL" id="MLKD01000006">
    <property type="protein sequence ID" value="OQE25216.1"/>
    <property type="molecule type" value="Genomic_DNA"/>
</dbReference>
<dbReference type="PANTHER" id="PTHR43008">
    <property type="entry name" value="BENZIL REDUCTASE"/>
    <property type="match status" value="1"/>
</dbReference>
<dbReference type="PRINTS" id="PR00080">
    <property type="entry name" value="SDRFAMILY"/>
</dbReference>
<evidence type="ECO:0000313" key="6">
    <source>
        <dbReference type="Proteomes" id="UP000191285"/>
    </source>
</evidence>
<comment type="caution">
    <text evidence="5">The sequence shown here is derived from an EMBL/GenBank/DDBJ whole genome shotgun (WGS) entry which is preliminary data.</text>
</comment>
<dbReference type="Proteomes" id="UP000191285">
    <property type="component" value="Unassembled WGS sequence"/>
</dbReference>
<dbReference type="PROSITE" id="PS00061">
    <property type="entry name" value="ADH_SHORT"/>
    <property type="match status" value="1"/>
</dbReference>
<dbReference type="SUPFAM" id="SSF51735">
    <property type="entry name" value="NAD(P)-binding Rossmann-fold domains"/>
    <property type="match status" value="1"/>
</dbReference>
<dbReference type="OrthoDB" id="5325318at2759"/>
<evidence type="ECO:0000256" key="4">
    <source>
        <dbReference type="RuleBase" id="RU000363"/>
    </source>
</evidence>
<evidence type="ECO:0000313" key="5">
    <source>
        <dbReference type="EMBL" id="OQE25216.1"/>
    </source>
</evidence>
<keyword evidence="6" id="KW-1185">Reference proteome</keyword>
<keyword evidence="3" id="KW-0560">Oxidoreductase</keyword>